<evidence type="ECO:0000256" key="1">
    <source>
        <dbReference type="SAM" id="MobiDB-lite"/>
    </source>
</evidence>
<feature type="region of interest" description="Disordered" evidence="1">
    <location>
        <begin position="37"/>
        <end position="118"/>
    </location>
</feature>
<evidence type="ECO:0000313" key="3">
    <source>
        <dbReference type="Proteomes" id="UP000236291"/>
    </source>
</evidence>
<reference evidence="2 3" key="2">
    <citation type="journal article" date="2017" name="Front. Plant Sci.">
        <title>Gene Classification and Mining of Molecular Markers Useful in Red Clover (Trifolium pratense) Breeding.</title>
        <authorList>
            <person name="Istvanek J."/>
            <person name="Dluhosova J."/>
            <person name="Dluhos P."/>
            <person name="Patkova L."/>
            <person name="Nedelnik J."/>
            <person name="Repkova J."/>
        </authorList>
    </citation>
    <scope>NUCLEOTIDE SEQUENCE [LARGE SCALE GENOMIC DNA]</scope>
    <source>
        <strain evidence="3">cv. Tatra</strain>
        <tissue evidence="2">Young leaves</tissue>
    </source>
</reference>
<organism evidence="2 3">
    <name type="scientific">Trifolium pratense</name>
    <name type="common">Red clover</name>
    <dbReference type="NCBI Taxonomy" id="57577"/>
    <lineage>
        <taxon>Eukaryota</taxon>
        <taxon>Viridiplantae</taxon>
        <taxon>Streptophyta</taxon>
        <taxon>Embryophyta</taxon>
        <taxon>Tracheophyta</taxon>
        <taxon>Spermatophyta</taxon>
        <taxon>Magnoliopsida</taxon>
        <taxon>eudicotyledons</taxon>
        <taxon>Gunneridae</taxon>
        <taxon>Pentapetalae</taxon>
        <taxon>rosids</taxon>
        <taxon>fabids</taxon>
        <taxon>Fabales</taxon>
        <taxon>Fabaceae</taxon>
        <taxon>Papilionoideae</taxon>
        <taxon>50 kb inversion clade</taxon>
        <taxon>NPAAA clade</taxon>
        <taxon>Hologalegina</taxon>
        <taxon>IRL clade</taxon>
        <taxon>Trifolieae</taxon>
        <taxon>Trifolium</taxon>
    </lineage>
</organism>
<evidence type="ECO:0000313" key="2">
    <source>
        <dbReference type="EMBL" id="PNY03299.1"/>
    </source>
</evidence>
<sequence>MILDFHLWGPPPPNIIFQPTLHSKRQFNKMINDIVRESGGAREKQLVNAPRPQEGDTTSPPKTIHSRRSPPALPPSRTTALIPLVGGVWGSSGETMGQCSGTTRERRHFSTQNLKALD</sequence>
<feature type="compositionally biased region" description="Polar residues" evidence="1">
    <location>
        <begin position="92"/>
        <end position="102"/>
    </location>
</feature>
<reference evidence="2 3" key="1">
    <citation type="journal article" date="2014" name="Am. J. Bot.">
        <title>Genome assembly and annotation for red clover (Trifolium pratense; Fabaceae).</title>
        <authorList>
            <person name="Istvanek J."/>
            <person name="Jaros M."/>
            <person name="Krenek A."/>
            <person name="Repkova J."/>
        </authorList>
    </citation>
    <scope>NUCLEOTIDE SEQUENCE [LARGE SCALE GENOMIC DNA]</scope>
    <source>
        <strain evidence="3">cv. Tatra</strain>
        <tissue evidence="2">Young leaves</tissue>
    </source>
</reference>
<comment type="caution">
    <text evidence="2">The sequence shown here is derived from an EMBL/GenBank/DDBJ whole genome shotgun (WGS) entry which is preliminary data.</text>
</comment>
<proteinExistence type="predicted"/>
<dbReference type="AlphaFoldDB" id="A0A2K3NJX2"/>
<dbReference type="Proteomes" id="UP000236291">
    <property type="component" value="Unassembled WGS sequence"/>
</dbReference>
<name>A0A2K3NJX2_TRIPR</name>
<gene>
    <name evidence="2" type="ORF">L195_g026626</name>
</gene>
<accession>A0A2K3NJX2</accession>
<protein>
    <submittedName>
        <fullName evidence="2">Uncharacterized protein</fullName>
    </submittedName>
</protein>
<dbReference type="EMBL" id="ASHM01022459">
    <property type="protein sequence ID" value="PNY03299.1"/>
    <property type="molecule type" value="Genomic_DNA"/>
</dbReference>